<evidence type="ECO:0000313" key="4">
    <source>
        <dbReference type="Proteomes" id="UP001595692"/>
    </source>
</evidence>
<reference evidence="4" key="1">
    <citation type="journal article" date="2019" name="Int. J. Syst. Evol. Microbiol.">
        <title>The Global Catalogue of Microorganisms (GCM) 10K type strain sequencing project: providing services to taxonomists for standard genome sequencing and annotation.</title>
        <authorList>
            <consortium name="The Broad Institute Genomics Platform"/>
            <consortium name="The Broad Institute Genome Sequencing Center for Infectious Disease"/>
            <person name="Wu L."/>
            <person name="Ma J."/>
        </authorList>
    </citation>
    <scope>NUCLEOTIDE SEQUENCE [LARGE SCALE GENOMIC DNA]</scope>
    <source>
        <strain evidence="4">CCUG 54939</strain>
    </source>
</reference>
<comment type="similarity">
    <text evidence="1">Belongs to the NifZ family.</text>
</comment>
<evidence type="ECO:0000313" key="3">
    <source>
        <dbReference type="EMBL" id="MFC3912334.1"/>
    </source>
</evidence>
<accession>A0ABV8CKB8</accession>
<evidence type="ECO:0000256" key="1">
    <source>
        <dbReference type="ARBA" id="ARBA00008027"/>
    </source>
</evidence>
<keyword evidence="2" id="KW-0535">Nitrogen fixation</keyword>
<dbReference type="RefSeq" id="WP_377150443.1">
    <property type="nucleotide sequence ID" value="NZ_JBHSAF010000001.1"/>
</dbReference>
<keyword evidence="4" id="KW-1185">Reference proteome</keyword>
<sequence>MKAQFDYGAEVRVIRAIHDDGSFPGKQRGDLLLRKGSIGYVRDVGVFLQDQIIYQVYFIELGYTVGCREQELVAADAPWIDSVYEFGDWVAAVHGLSVRGELVVRGGDIGQVMSVRRDLVPIRYEVLFGDRLLQVPLEVLRWPLAQERSHGVEVQA</sequence>
<protein>
    <submittedName>
        <fullName evidence="3">Nitrogen fixation protein NifZ</fullName>
    </submittedName>
</protein>
<dbReference type="EMBL" id="JBHSAF010000001">
    <property type="protein sequence ID" value="MFC3912334.1"/>
    <property type="molecule type" value="Genomic_DNA"/>
</dbReference>
<gene>
    <name evidence="3" type="ORF">ACFOSS_02495</name>
</gene>
<name>A0ABV8CKB8_9GAMM</name>
<dbReference type="Pfam" id="PF04319">
    <property type="entry name" value="NifZ"/>
    <property type="match status" value="1"/>
</dbReference>
<organism evidence="3 4">
    <name type="scientific">Pseudaeromonas sharmana</name>
    <dbReference type="NCBI Taxonomy" id="328412"/>
    <lineage>
        <taxon>Bacteria</taxon>
        <taxon>Pseudomonadati</taxon>
        <taxon>Pseudomonadota</taxon>
        <taxon>Gammaproteobacteria</taxon>
        <taxon>Aeromonadales</taxon>
        <taxon>Aeromonadaceae</taxon>
        <taxon>Pseudaeromonas</taxon>
    </lineage>
</organism>
<dbReference type="InterPro" id="IPR007415">
    <property type="entry name" value="Nitrogenase_MoFe_mat_NifZ"/>
</dbReference>
<comment type="caution">
    <text evidence="3">The sequence shown here is derived from an EMBL/GenBank/DDBJ whole genome shotgun (WGS) entry which is preliminary data.</text>
</comment>
<proteinExistence type="inferred from homology"/>
<dbReference type="Proteomes" id="UP001595692">
    <property type="component" value="Unassembled WGS sequence"/>
</dbReference>
<evidence type="ECO:0000256" key="2">
    <source>
        <dbReference type="ARBA" id="ARBA00023231"/>
    </source>
</evidence>